<organism evidence="2 3">
    <name type="scientific">Nitzschia inconspicua</name>
    <dbReference type="NCBI Taxonomy" id="303405"/>
    <lineage>
        <taxon>Eukaryota</taxon>
        <taxon>Sar</taxon>
        <taxon>Stramenopiles</taxon>
        <taxon>Ochrophyta</taxon>
        <taxon>Bacillariophyta</taxon>
        <taxon>Bacillariophyceae</taxon>
        <taxon>Bacillariophycidae</taxon>
        <taxon>Bacillariales</taxon>
        <taxon>Bacillariaceae</taxon>
        <taxon>Nitzschia</taxon>
    </lineage>
</organism>
<reference evidence="2" key="1">
    <citation type="journal article" date="2021" name="Sci. Rep.">
        <title>Diploid genomic architecture of Nitzschia inconspicua, an elite biomass production diatom.</title>
        <authorList>
            <person name="Oliver A."/>
            <person name="Podell S."/>
            <person name="Pinowska A."/>
            <person name="Traller J.C."/>
            <person name="Smith S.R."/>
            <person name="McClure R."/>
            <person name="Beliaev A."/>
            <person name="Bohutskyi P."/>
            <person name="Hill E.A."/>
            <person name="Rabines A."/>
            <person name="Zheng H."/>
            <person name="Allen L.Z."/>
            <person name="Kuo A."/>
            <person name="Grigoriev I.V."/>
            <person name="Allen A.E."/>
            <person name="Hazlebeck D."/>
            <person name="Allen E.E."/>
        </authorList>
    </citation>
    <scope>NUCLEOTIDE SEQUENCE</scope>
    <source>
        <strain evidence="2">Hildebrandi</strain>
    </source>
</reference>
<dbReference type="AlphaFoldDB" id="A0A9K3PIH1"/>
<evidence type="ECO:0000313" key="2">
    <source>
        <dbReference type="EMBL" id="KAG7347996.1"/>
    </source>
</evidence>
<comment type="caution">
    <text evidence="2">The sequence shown here is derived from an EMBL/GenBank/DDBJ whole genome shotgun (WGS) entry which is preliminary data.</text>
</comment>
<accession>A0A9K3PIH1</accession>
<feature type="compositionally biased region" description="Low complexity" evidence="1">
    <location>
        <begin position="141"/>
        <end position="156"/>
    </location>
</feature>
<evidence type="ECO:0000313" key="3">
    <source>
        <dbReference type="Proteomes" id="UP000693970"/>
    </source>
</evidence>
<evidence type="ECO:0000256" key="1">
    <source>
        <dbReference type="SAM" id="MobiDB-lite"/>
    </source>
</evidence>
<gene>
    <name evidence="2" type="ORF">IV203_016701</name>
</gene>
<dbReference type="EMBL" id="JAGRRH010000020">
    <property type="protein sequence ID" value="KAG7347996.1"/>
    <property type="molecule type" value="Genomic_DNA"/>
</dbReference>
<feature type="region of interest" description="Disordered" evidence="1">
    <location>
        <begin position="137"/>
        <end position="162"/>
    </location>
</feature>
<proteinExistence type="predicted"/>
<reference evidence="2" key="2">
    <citation type="submission" date="2021-04" db="EMBL/GenBank/DDBJ databases">
        <authorList>
            <person name="Podell S."/>
        </authorList>
    </citation>
    <scope>NUCLEOTIDE SEQUENCE</scope>
    <source>
        <strain evidence="2">Hildebrandi</strain>
    </source>
</reference>
<dbReference type="Proteomes" id="UP000693970">
    <property type="component" value="Unassembled WGS sequence"/>
</dbReference>
<protein>
    <submittedName>
        <fullName evidence="2">Uncharacterized protein</fullName>
    </submittedName>
</protein>
<name>A0A9K3PIH1_9STRA</name>
<keyword evidence="3" id="KW-1185">Reference proteome</keyword>
<sequence>MMQKIYVGILSSLDTRERFLRTLSQLQVIFGLEESTEYECENFTFLAENDLCVEIEVLATSLLDGSRVDGSIFQRAENDSGGLACGEPIFSSPAPTITSTARPIPSVAPTSSEDLWHFSFNGSSTTSNAPTTVSIEETEMPTVSPTSITSTTTTPSAAETDVPTLSSAPAISDFLIESPFPTVTSIIDDEDLKTTAIVLRGYYLDEVDDIVL</sequence>